<comment type="similarity">
    <text evidence="2 7">Belongs to the zinc-containing alcohol dehydrogenase family.</text>
</comment>
<feature type="domain" description="Enoyl reductase (ER)" evidence="8">
    <location>
        <begin position="16"/>
        <end position="336"/>
    </location>
</feature>
<evidence type="ECO:0000256" key="7">
    <source>
        <dbReference type="RuleBase" id="RU361277"/>
    </source>
</evidence>
<dbReference type="SUPFAM" id="SSF50129">
    <property type="entry name" value="GroES-like"/>
    <property type="match status" value="1"/>
</dbReference>
<dbReference type="InterPro" id="IPR002328">
    <property type="entry name" value="ADH_Zn_CS"/>
</dbReference>
<evidence type="ECO:0000313" key="9">
    <source>
        <dbReference type="EMBL" id="CAG8429587.1"/>
    </source>
</evidence>
<dbReference type="SMART" id="SM00829">
    <property type="entry name" value="PKS_ER"/>
    <property type="match status" value="1"/>
</dbReference>
<dbReference type="Proteomes" id="UP001152649">
    <property type="component" value="Unassembled WGS sequence"/>
</dbReference>
<gene>
    <name evidence="9" type="ORF">PSALAMII_LOCUS10970</name>
</gene>
<comment type="caution">
    <text evidence="9">The sequence shown here is derived from an EMBL/GenBank/DDBJ whole genome shotgun (WGS) entry which is preliminary data.</text>
</comment>
<dbReference type="InterPro" id="IPR013154">
    <property type="entry name" value="ADH-like_N"/>
</dbReference>
<evidence type="ECO:0000256" key="3">
    <source>
        <dbReference type="ARBA" id="ARBA00022723"/>
    </source>
</evidence>
<reference evidence="9" key="1">
    <citation type="submission" date="2021-07" db="EMBL/GenBank/DDBJ databases">
        <authorList>
            <person name="Branca A.L. A."/>
        </authorList>
    </citation>
    <scope>NUCLEOTIDE SEQUENCE</scope>
</reference>
<keyword evidence="3 7" id="KW-0479">Metal-binding</keyword>
<evidence type="ECO:0000256" key="6">
    <source>
        <dbReference type="ARBA" id="ARBA00023027"/>
    </source>
</evidence>
<dbReference type="FunFam" id="3.40.50.720:FF:000039">
    <property type="entry name" value="Alcohol dehydrogenase AdhP"/>
    <property type="match status" value="1"/>
</dbReference>
<dbReference type="Gene3D" id="3.90.180.10">
    <property type="entry name" value="Medium-chain alcohol dehydrogenases, catalytic domain"/>
    <property type="match status" value="1"/>
</dbReference>
<dbReference type="Pfam" id="PF00107">
    <property type="entry name" value="ADH_zinc_N"/>
    <property type="match status" value="1"/>
</dbReference>
<dbReference type="CDD" id="cd08296">
    <property type="entry name" value="CAD_like"/>
    <property type="match status" value="1"/>
</dbReference>
<dbReference type="AlphaFoldDB" id="A0A9W4JYT0"/>
<dbReference type="GO" id="GO:0008270">
    <property type="term" value="F:zinc ion binding"/>
    <property type="evidence" value="ECO:0007669"/>
    <property type="project" value="InterPro"/>
</dbReference>
<dbReference type="GO" id="GO:0004022">
    <property type="term" value="F:alcohol dehydrogenase (NAD+) activity"/>
    <property type="evidence" value="ECO:0007669"/>
    <property type="project" value="TreeGrafter"/>
</dbReference>
<sequence>MSLPKFYKQAVFKEAGGPLTVEQTSLVLPAAGEVLVKVEACGVCFSDHLAQSYGLHGSFPITPGHEIIGKVAAVGDRVSQWQVGDRIGGAWHGGHDGTCPACRKGHYQMCDLGIINGVTKNGGYAEYCILRAEAGVRIPTHVEASKYAPVLCAGVTVLNSMRRMNVPPGSIVAIQGLGGLGHLAIQYANRFGWRVVALSRDSRKEKFVRDLGAHEYIDGSKEDPAEALQKLGGASLIVTTAPDPKVIPPLLKGLDILGKLLVLAVPGELVLDTKLMIPRGLSVHAWPSGHALDSEEAIQFTELQGVNCMVETFPLDKAKEAYEAMTKGTVRFRAVITME</sequence>
<evidence type="ECO:0000256" key="4">
    <source>
        <dbReference type="ARBA" id="ARBA00022833"/>
    </source>
</evidence>
<dbReference type="OrthoDB" id="6718861at2759"/>
<dbReference type="InterPro" id="IPR013149">
    <property type="entry name" value="ADH-like_C"/>
</dbReference>
<dbReference type="Gene3D" id="3.40.50.720">
    <property type="entry name" value="NAD(P)-binding Rossmann-like Domain"/>
    <property type="match status" value="1"/>
</dbReference>
<protein>
    <recommendedName>
        <fullName evidence="8">Enoyl reductase (ER) domain-containing protein</fullName>
    </recommendedName>
</protein>
<evidence type="ECO:0000256" key="1">
    <source>
        <dbReference type="ARBA" id="ARBA00001947"/>
    </source>
</evidence>
<keyword evidence="5" id="KW-0560">Oxidoreductase</keyword>
<proteinExistence type="inferred from homology"/>
<dbReference type="InterPro" id="IPR036291">
    <property type="entry name" value="NAD(P)-bd_dom_sf"/>
</dbReference>
<dbReference type="PANTHER" id="PTHR42940:SF7">
    <property type="entry name" value="ALCOHOL DEHYDROGENASE-LIKE N-TERMINAL DOMAIN-CONTAINING PROTEIN"/>
    <property type="match status" value="1"/>
</dbReference>
<dbReference type="InterPro" id="IPR011032">
    <property type="entry name" value="GroES-like_sf"/>
</dbReference>
<dbReference type="PANTHER" id="PTHR42940">
    <property type="entry name" value="ALCOHOL DEHYDROGENASE 1-RELATED"/>
    <property type="match status" value="1"/>
</dbReference>
<evidence type="ECO:0000256" key="5">
    <source>
        <dbReference type="ARBA" id="ARBA00023002"/>
    </source>
</evidence>
<dbReference type="GO" id="GO:0005737">
    <property type="term" value="C:cytoplasm"/>
    <property type="evidence" value="ECO:0007669"/>
    <property type="project" value="TreeGrafter"/>
</dbReference>
<dbReference type="EMBL" id="CAJVPG010000459">
    <property type="protein sequence ID" value="CAG8429587.1"/>
    <property type="molecule type" value="Genomic_DNA"/>
</dbReference>
<dbReference type="InterPro" id="IPR020843">
    <property type="entry name" value="ER"/>
</dbReference>
<keyword evidence="10" id="KW-1185">Reference proteome</keyword>
<evidence type="ECO:0000313" key="10">
    <source>
        <dbReference type="Proteomes" id="UP001152649"/>
    </source>
</evidence>
<dbReference type="SUPFAM" id="SSF51735">
    <property type="entry name" value="NAD(P)-binding Rossmann-fold domains"/>
    <property type="match status" value="1"/>
</dbReference>
<accession>A0A9W4JYT0</accession>
<keyword evidence="4 7" id="KW-0862">Zinc</keyword>
<dbReference type="Pfam" id="PF08240">
    <property type="entry name" value="ADH_N"/>
    <property type="match status" value="1"/>
</dbReference>
<comment type="cofactor">
    <cofactor evidence="1 7">
        <name>Zn(2+)</name>
        <dbReference type="ChEBI" id="CHEBI:29105"/>
    </cofactor>
</comment>
<organism evidence="9 10">
    <name type="scientific">Penicillium salamii</name>
    <dbReference type="NCBI Taxonomy" id="1612424"/>
    <lineage>
        <taxon>Eukaryota</taxon>
        <taxon>Fungi</taxon>
        <taxon>Dikarya</taxon>
        <taxon>Ascomycota</taxon>
        <taxon>Pezizomycotina</taxon>
        <taxon>Eurotiomycetes</taxon>
        <taxon>Eurotiomycetidae</taxon>
        <taxon>Eurotiales</taxon>
        <taxon>Aspergillaceae</taxon>
        <taxon>Penicillium</taxon>
    </lineage>
</organism>
<dbReference type="PROSITE" id="PS00059">
    <property type="entry name" value="ADH_ZINC"/>
    <property type="match status" value="1"/>
</dbReference>
<keyword evidence="6" id="KW-0520">NAD</keyword>
<evidence type="ECO:0000259" key="8">
    <source>
        <dbReference type="SMART" id="SM00829"/>
    </source>
</evidence>
<name>A0A9W4JYT0_9EURO</name>
<evidence type="ECO:0000256" key="2">
    <source>
        <dbReference type="ARBA" id="ARBA00008072"/>
    </source>
</evidence>